<proteinExistence type="predicted"/>
<evidence type="ECO:0000259" key="1">
    <source>
        <dbReference type="Pfam" id="PF11977"/>
    </source>
</evidence>
<dbReference type="InterPro" id="IPR021869">
    <property type="entry name" value="RNase_Zc3h12_NYN"/>
</dbReference>
<evidence type="ECO:0000313" key="2">
    <source>
        <dbReference type="Proteomes" id="UP000050794"/>
    </source>
</evidence>
<dbReference type="AlphaFoldDB" id="A0A183U882"/>
<sequence>LWYFISRGHQAQALMPFCFKTYPNKSDNWNELMALFRLNLIEFTPGYGSDKYVEVNRIIAMRAREYGGCMVARSQMQSIVEEQPLLEAIVEKRLADLRRYKCYQHGGAEYRAVFSGHESSPPPPYQKQNTTQHKTITHGTKPYHNNRSLLASV</sequence>
<accession>A0A183U882</accession>
<protein>
    <submittedName>
        <fullName evidence="3">RNase_Zc3h12a domain-containing protein</fullName>
    </submittedName>
</protein>
<dbReference type="WBParaSite" id="TCNE_0000470201-mRNA-1">
    <property type="protein sequence ID" value="TCNE_0000470201-mRNA-1"/>
    <property type="gene ID" value="TCNE_0000470201"/>
</dbReference>
<dbReference type="Pfam" id="PF11977">
    <property type="entry name" value="RNase_Zc3h12a"/>
    <property type="match status" value="1"/>
</dbReference>
<evidence type="ECO:0000313" key="3">
    <source>
        <dbReference type="WBParaSite" id="TCNE_0000470201-mRNA-1"/>
    </source>
</evidence>
<reference evidence="3" key="1">
    <citation type="submission" date="2016-06" db="UniProtKB">
        <authorList>
            <consortium name="WormBaseParasite"/>
        </authorList>
    </citation>
    <scope>IDENTIFICATION</scope>
</reference>
<dbReference type="Proteomes" id="UP000050794">
    <property type="component" value="Unassembled WGS sequence"/>
</dbReference>
<keyword evidence="2" id="KW-1185">Reference proteome</keyword>
<name>A0A183U882_TOXCA</name>
<feature type="domain" description="RNase NYN" evidence="1">
    <location>
        <begin position="1"/>
        <end position="95"/>
    </location>
</feature>
<dbReference type="Gene3D" id="3.40.50.11980">
    <property type="match status" value="1"/>
</dbReference>
<organism evidence="2 3">
    <name type="scientific">Toxocara canis</name>
    <name type="common">Canine roundworm</name>
    <dbReference type="NCBI Taxonomy" id="6265"/>
    <lineage>
        <taxon>Eukaryota</taxon>
        <taxon>Metazoa</taxon>
        <taxon>Ecdysozoa</taxon>
        <taxon>Nematoda</taxon>
        <taxon>Chromadorea</taxon>
        <taxon>Rhabditida</taxon>
        <taxon>Spirurina</taxon>
        <taxon>Ascaridomorpha</taxon>
        <taxon>Ascaridoidea</taxon>
        <taxon>Toxocaridae</taxon>
        <taxon>Toxocara</taxon>
    </lineage>
</organism>